<dbReference type="RefSeq" id="WP_277566325.1">
    <property type="nucleotide sequence ID" value="NZ_JAPDHZ010000003.1"/>
</dbReference>
<name>A0A9X4KIB8_9BACL</name>
<evidence type="ECO:0000256" key="3">
    <source>
        <dbReference type="ARBA" id="ARBA00022475"/>
    </source>
</evidence>
<feature type="transmembrane region" description="Helical" evidence="7">
    <location>
        <begin position="225"/>
        <end position="244"/>
    </location>
</feature>
<evidence type="ECO:0000256" key="6">
    <source>
        <dbReference type="ARBA" id="ARBA00023136"/>
    </source>
</evidence>
<dbReference type="Gene3D" id="1.20.1250.20">
    <property type="entry name" value="MFS general substrate transporter like domains"/>
    <property type="match status" value="1"/>
</dbReference>
<evidence type="ECO:0000256" key="2">
    <source>
        <dbReference type="ARBA" id="ARBA00022448"/>
    </source>
</evidence>
<sequence length="277" mass="28594">MNGVAVAAMTELGGLQARSQAALAGSAAVTAGNALGPVVSGFLGELAAYPTRLPFALHAILVFPGIVGLWLIGNKGKPASGKIRIRWPSVPRAIRPALYTAAGTSFISWSIMSLVTAILPAYLPDIVGESSLIASGVGLALVLGLSAWAQIRSGRYPLLANLTVGYLLLATGLAVLLGAAAAKSPALLALSAVMLGLGHGPCYARSLRYVNESVPDAYRAQAVSIYYGVTYMGVSLPILGLGIVAQRLGLLPAICLFAGATVGLMAWSLHRWRRHLA</sequence>
<dbReference type="SUPFAM" id="SSF103473">
    <property type="entry name" value="MFS general substrate transporter"/>
    <property type="match status" value="1"/>
</dbReference>
<dbReference type="GO" id="GO:0005886">
    <property type="term" value="C:plasma membrane"/>
    <property type="evidence" value="ECO:0007669"/>
    <property type="project" value="UniProtKB-SubCell"/>
</dbReference>
<dbReference type="AlphaFoldDB" id="A0A9X4KIB8"/>
<evidence type="ECO:0000256" key="5">
    <source>
        <dbReference type="ARBA" id="ARBA00022989"/>
    </source>
</evidence>
<dbReference type="InterPro" id="IPR036259">
    <property type="entry name" value="MFS_trans_sf"/>
</dbReference>
<feature type="transmembrane region" description="Helical" evidence="7">
    <location>
        <begin position="250"/>
        <end position="269"/>
    </location>
</feature>
<dbReference type="PANTHER" id="PTHR23517:SF13">
    <property type="entry name" value="MAJOR FACILITATOR SUPERFAMILY MFS_1"/>
    <property type="match status" value="1"/>
</dbReference>
<keyword evidence="3" id="KW-1003">Cell membrane</keyword>
<dbReference type="PANTHER" id="PTHR23517">
    <property type="entry name" value="RESISTANCE PROTEIN MDTM, PUTATIVE-RELATED-RELATED"/>
    <property type="match status" value="1"/>
</dbReference>
<feature type="transmembrane region" description="Helical" evidence="7">
    <location>
        <begin position="131"/>
        <end position="151"/>
    </location>
</feature>
<comment type="subcellular location">
    <subcellularLocation>
        <location evidence="1">Cell membrane</location>
        <topology evidence="1">Multi-pass membrane protein</topology>
    </subcellularLocation>
</comment>
<feature type="transmembrane region" description="Helical" evidence="7">
    <location>
        <begin position="21"/>
        <end position="43"/>
    </location>
</feature>
<accession>A0A9X4KIB8</accession>
<protein>
    <submittedName>
        <fullName evidence="8">MFS transporter</fullName>
    </submittedName>
</protein>
<organism evidence="8 9">
    <name type="scientific">Cohnella ginsengisoli</name>
    <dbReference type="NCBI Taxonomy" id="425004"/>
    <lineage>
        <taxon>Bacteria</taxon>
        <taxon>Bacillati</taxon>
        <taxon>Bacillota</taxon>
        <taxon>Bacilli</taxon>
        <taxon>Bacillales</taxon>
        <taxon>Paenibacillaceae</taxon>
        <taxon>Cohnella</taxon>
    </lineage>
</organism>
<dbReference type="Proteomes" id="UP001153387">
    <property type="component" value="Unassembled WGS sequence"/>
</dbReference>
<reference evidence="8 9" key="1">
    <citation type="submission" date="2022-10" db="EMBL/GenBank/DDBJ databases">
        <title>Comparative genomic analysis of Cohnella hashimotonis sp. nov., isolated from the International Space Station.</title>
        <authorList>
            <person name="Simpson A."/>
            <person name="Venkateswaran K."/>
        </authorList>
    </citation>
    <scope>NUCLEOTIDE SEQUENCE [LARGE SCALE GENOMIC DNA]</scope>
    <source>
        <strain evidence="8 9">DSM 18997</strain>
    </source>
</reference>
<evidence type="ECO:0000313" key="9">
    <source>
        <dbReference type="Proteomes" id="UP001153387"/>
    </source>
</evidence>
<feature type="transmembrane region" description="Helical" evidence="7">
    <location>
        <begin position="158"/>
        <end position="180"/>
    </location>
</feature>
<dbReference type="Pfam" id="PF07690">
    <property type="entry name" value="MFS_1"/>
    <property type="match status" value="1"/>
</dbReference>
<keyword evidence="6 7" id="KW-0472">Membrane</keyword>
<keyword evidence="4 7" id="KW-0812">Transmembrane</keyword>
<gene>
    <name evidence="8" type="ORF">OMP38_17895</name>
</gene>
<feature type="transmembrane region" description="Helical" evidence="7">
    <location>
        <begin position="55"/>
        <end position="72"/>
    </location>
</feature>
<dbReference type="GO" id="GO:0022857">
    <property type="term" value="F:transmembrane transporter activity"/>
    <property type="evidence" value="ECO:0007669"/>
    <property type="project" value="InterPro"/>
</dbReference>
<comment type="caution">
    <text evidence="8">The sequence shown here is derived from an EMBL/GenBank/DDBJ whole genome shotgun (WGS) entry which is preliminary data.</text>
</comment>
<evidence type="ECO:0000313" key="8">
    <source>
        <dbReference type="EMBL" id="MDG0792536.1"/>
    </source>
</evidence>
<keyword evidence="2" id="KW-0813">Transport</keyword>
<evidence type="ECO:0000256" key="4">
    <source>
        <dbReference type="ARBA" id="ARBA00022692"/>
    </source>
</evidence>
<dbReference type="EMBL" id="JAPDHZ010000003">
    <property type="protein sequence ID" value="MDG0792536.1"/>
    <property type="molecule type" value="Genomic_DNA"/>
</dbReference>
<dbReference type="InterPro" id="IPR011701">
    <property type="entry name" value="MFS"/>
</dbReference>
<proteinExistence type="predicted"/>
<dbReference type="InterPro" id="IPR050171">
    <property type="entry name" value="MFS_Transporters"/>
</dbReference>
<keyword evidence="5 7" id="KW-1133">Transmembrane helix</keyword>
<keyword evidence="9" id="KW-1185">Reference proteome</keyword>
<feature type="transmembrane region" description="Helical" evidence="7">
    <location>
        <begin position="93"/>
        <end position="119"/>
    </location>
</feature>
<evidence type="ECO:0000256" key="7">
    <source>
        <dbReference type="SAM" id="Phobius"/>
    </source>
</evidence>
<evidence type="ECO:0000256" key="1">
    <source>
        <dbReference type="ARBA" id="ARBA00004651"/>
    </source>
</evidence>
<feature type="transmembrane region" description="Helical" evidence="7">
    <location>
        <begin position="186"/>
        <end position="204"/>
    </location>
</feature>